<keyword evidence="6" id="KW-0479">Metal-binding</keyword>
<protein>
    <recommendedName>
        <fullName evidence="4">RING-type E3 ubiquitin transferase</fullName>
        <ecNumber evidence="4">2.3.2.27</ecNumber>
    </recommendedName>
</protein>
<dbReference type="Gene3D" id="3.30.40.10">
    <property type="entry name" value="Zinc/RING finger domain, C3HC4 (zinc finger)"/>
    <property type="match status" value="1"/>
</dbReference>
<feature type="region of interest" description="Disordered" evidence="12">
    <location>
        <begin position="1"/>
        <end position="20"/>
    </location>
</feature>
<evidence type="ECO:0000256" key="6">
    <source>
        <dbReference type="ARBA" id="ARBA00022723"/>
    </source>
</evidence>
<evidence type="ECO:0000256" key="8">
    <source>
        <dbReference type="ARBA" id="ARBA00022786"/>
    </source>
</evidence>
<evidence type="ECO:0000256" key="9">
    <source>
        <dbReference type="ARBA" id="ARBA00022833"/>
    </source>
</evidence>
<reference evidence="15" key="1">
    <citation type="submission" date="2021-05" db="EMBL/GenBank/DDBJ databases">
        <title>Encephalitozoon hellem ATCC 50604 Complete Genome.</title>
        <authorList>
            <person name="Mascarenhas dos Santos A.C."/>
            <person name="Julian A.T."/>
            <person name="Pombert J.-F."/>
        </authorList>
    </citation>
    <scope>NUCLEOTIDE SEQUENCE</scope>
    <source>
        <strain evidence="15">ATCC 50604</strain>
    </source>
</reference>
<keyword evidence="13" id="KW-0812">Transmembrane</keyword>
<evidence type="ECO:0000256" key="1">
    <source>
        <dbReference type="ARBA" id="ARBA00000900"/>
    </source>
</evidence>
<dbReference type="Proteomes" id="UP001059546">
    <property type="component" value="Chromosome XI"/>
</dbReference>
<sequence length="171" mass="18985">MKTKKKTAEPGEWSKEAAESKACIEDANEKKESRHPSGDYTCSICYSRPEGPVITPCGHLFCWGCLYAWSQSTGGCKFCPTCRSRMEIEEVISVLAVDSKKESRGLPPRPANNRKLVKVITPGIKVSGTRFGNCLLQEEEANVFSYRTAIGLFTLMCLLISITLRSYSFEA</sequence>
<proteinExistence type="predicted"/>
<dbReference type="SUPFAM" id="SSF57850">
    <property type="entry name" value="RING/U-box"/>
    <property type="match status" value="1"/>
</dbReference>
<keyword evidence="9" id="KW-0862">Zinc</keyword>
<evidence type="ECO:0000256" key="7">
    <source>
        <dbReference type="ARBA" id="ARBA00022771"/>
    </source>
</evidence>
<feature type="domain" description="RING-type" evidence="14">
    <location>
        <begin position="42"/>
        <end position="83"/>
    </location>
</feature>
<evidence type="ECO:0000256" key="13">
    <source>
        <dbReference type="SAM" id="Phobius"/>
    </source>
</evidence>
<organism evidence="15 16">
    <name type="scientific">Encephalitozoon hellem</name>
    <name type="common">Microsporidian parasite</name>
    <dbReference type="NCBI Taxonomy" id="27973"/>
    <lineage>
        <taxon>Eukaryota</taxon>
        <taxon>Fungi</taxon>
        <taxon>Fungi incertae sedis</taxon>
        <taxon>Microsporidia</taxon>
        <taxon>Unikaryonidae</taxon>
        <taxon>Encephalitozoon</taxon>
    </lineage>
</organism>
<evidence type="ECO:0000256" key="10">
    <source>
        <dbReference type="ARBA" id="ARBA00023136"/>
    </source>
</evidence>
<keyword evidence="8" id="KW-0833">Ubl conjugation pathway</keyword>
<dbReference type="GO" id="GO:0008270">
    <property type="term" value="F:zinc ion binding"/>
    <property type="evidence" value="ECO:0007669"/>
    <property type="project" value="UniProtKB-KW"/>
</dbReference>
<feature type="transmembrane region" description="Helical" evidence="13">
    <location>
        <begin position="144"/>
        <end position="164"/>
    </location>
</feature>
<gene>
    <name evidence="15" type="ORF">GPU96_11g21830</name>
</gene>
<dbReference type="PANTHER" id="PTHR12313">
    <property type="entry name" value="E3 UBIQUITIN-PROTEIN LIGASE RNF5-RELATED"/>
    <property type="match status" value="1"/>
</dbReference>
<evidence type="ECO:0000313" key="15">
    <source>
        <dbReference type="EMBL" id="UTX44381.1"/>
    </source>
</evidence>
<dbReference type="PROSITE" id="PS00518">
    <property type="entry name" value="ZF_RING_1"/>
    <property type="match status" value="1"/>
</dbReference>
<dbReference type="InterPro" id="IPR001841">
    <property type="entry name" value="Znf_RING"/>
</dbReference>
<keyword evidence="10 13" id="KW-0472">Membrane</keyword>
<keyword evidence="5" id="KW-0808">Transferase</keyword>
<keyword evidence="7 11" id="KW-0863">Zinc-finger</keyword>
<dbReference type="SMART" id="SM00184">
    <property type="entry name" value="RING"/>
    <property type="match status" value="1"/>
</dbReference>
<comment type="subcellular location">
    <subcellularLocation>
        <location evidence="2">Endomembrane system</location>
    </subcellularLocation>
</comment>
<dbReference type="GO" id="GO:0006511">
    <property type="term" value="P:ubiquitin-dependent protein catabolic process"/>
    <property type="evidence" value="ECO:0007669"/>
    <property type="project" value="InterPro"/>
</dbReference>
<accession>A0A9Q9C567</accession>
<keyword evidence="13" id="KW-1133">Transmembrane helix</keyword>
<evidence type="ECO:0000256" key="11">
    <source>
        <dbReference type="PROSITE-ProRule" id="PRU00175"/>
    </source>
</evidence>
<evidence type="ECO:0000313" key="16">
    <source>
        <dbReference type="Proteomes" id="UP001059546"/>
    </source>
</evidence>
<comment type="catalytic activity">
    <reaction evidence="1">
        <text>S-ubiquitinyl-[E2 ubiquitin-conjugating enzyme]-L-cysteine + [acceptor protein]-L-lysine = [E2 ubiquitin-conjugating enzyme]-L-cysteine + N(6)-ubiquitinyl-[acceptor protein]-L-lysine.</text>
        <dbReference type="EC" id="2.3.2.27"/>
    </reaction>
</comment>
<name>A0A9Q9C567_ENCHE</name>
<dbReference type="EC" id="2.3.2.27" evidence="4"/>
<evidence type="ECO:0000256" key="3">
    <source>
        <dbReference type="ARBA" id="ARBA00004906"/>
    </source>
</evidence>
<dbReference type="GO" id="GO:0005783">
    <property type="term" value="C:endoplasmic reticulum"/>
    <property type="evidence" value="ECO:0007669"/>
    <property type="project" value="InterPro"/>
</dbReference>
<evidence type="ECO:0000256" key="5">
    <source>
        <dbReference type="ARBA" id="ARBA00022679"/>
    </source>
</evidence>
<evidence type="ECO:0000259" key="14">
    <source>
        <dbReference type="PROSITE" id="PS50089"/>
    </source>
</evidence>
<dbReference type="GO" id="GO:0061630">
    <property type="term" value="F:ubiquitin protein ligase activity"/>
    <property type="evidence" value="ECO:0007669"/>
    <property type="project" value="UniProtKB-EC"/>
</dbReference>
<dbReference type="PROSITE" id="PS50089">
    <property type="entry name" value="ZF_RING_2"/>
    <property type="match status" value="1"/>
</dbReference>
<dbReference type="EMBL" id="CP075157">
    <property type="protein sequence ID" value="UTX44381.1"/>
    <property type="molecule type" value="Genomic_DNA"/>
</dbReference>
<evidence type="ECO:0000256" key="2">
    <source>
        <dbReference type="ARBA" id="ARBA00004308"/>
    </source>
</evidence>
<comment type="pathway">
    <text evidence="3">Protein modification; protein ubiquitination.</text>
</comment>
<dbReference type="AlphaFoldDB" id="A0A9Q9C567"/>
<dbReference type="InterPro" id="IPR045103">
    <property type="entry name" value="RNF5/RNF185-like"/>
</dbReference>
<dbReference type="InterPro" id="IPR013083">
    <property type="entry name" value="Znf_RING/FYVE/PHD"/>
</dbReference>
<dbReference type="InterPro" id="IPR017907">
    <property type="entry name" value="Znf_RING_CS"/>
</dbReference>
<dbReference type="Pfam" id="PF13920">
    <property type="entry name" value="zf-C3HC4_3"/>
    <property type="match status" value="1"/>
</dbReference>
<evidence type="ECO:0000256" key="4">
    <source>
        <dbReference type="ARBA" id="ARBA00012483"/>
    </source>
</evidence>
<evidence type="ECO:0000256" key="12">
    <source>
        <dbReference type="SAM" id="MobiDB-lite"/>
    </source>
</evidence>